<feature type="domain" description="Phosphatidic acid phosphatase type 2/haloperoxidase" evidence="8">
    <location>
        <begin position="93"/>
        <end position="210"/>
    </location>
</feature>
<evidence type="ECO:0000313" key="11">
    <source>
        <dbReference type="Proteomes" id="UP000076630"/>
    </source>
</evidence>
<reference evidence="9 11" key="1">
    <citation type="submission" date="2016-01" db="EMBL/GenBank/DDBJ databases">
        <title>Whole genome sequencing of Myroides marinus L41.</title>
        <authorList>
            <person name="Hong K.W."/>
        </authorList>
    </citation>
    <scope>NUCLEOTIDE SEQUENCE [LARGE SCALE GENOMIC DNA]</scope>
    <source>
        <strain evidence="9 11">L41</strain>
    </source>
</reference>
<keyword evidence="5 7" id="KW-1133">Transmembrane helix</keyword>
<evidence type="ECO:0000313" key="12">
    <source>
        <dbReference type="Proteomes" id="UP000183077"/>
    </source>
</evidence>
<dbReference type="Proteomes" id="UP000183077">
    <property type="component" value="Unassembled WGS sequence"/>
</dbReference>
<feature type="transmembrane region" description="Helical" evidence="7">
    <location>
        <begin position="142"/>
        <end position="161"/>
    </location>
</feature>
<keyword evidence="2" id="KW-1003">Cell membrane</keyword>
<keyword evidence="6 7" id="KW-0472">Membrane</keyword>
<keyword evidence="3 7" id="KW-0812">Transmembrane</keyword>
<dbReference type="GO" id="GO:0005886">
    <property type="term" value="C:plasma membrane"/>
    <property type="evidence" value="ECO:0007669"/>
    <property type="project" value="UniProtKB-SubCell"/>
</dbReference>
<organism evidence="9 11">
    <name type="scientific">Myroides marinus</name>
    <dbReference type="NCBI Taxonomy" id="703342"/>
    <lineage>
        <taxon>Bacteria</taxon>
        <taxon>Pseudomonadati</taxon>
        <taxon>Bacteroidota</taxon>
        <taxon>Flavobacteriia</taxon>
        <taxon>Flavobacteriales</taxon>
        <taxon>Flavobacteriaceae</taxon>
        <taxon>Myroides</taxon>
    </lineage>
</organism>
<feature type="transmembrane region" description="Helical" evidence="7">
    <location>
        <begin position="195"/>
        <end position="214"/>
    </location>
</feature>
<dbReference type="PANTHER" id="PTHR14969">
    <property type="entry name" value="SPHINGOSINE-1-PHOSPHATE PHOSPHOHYDROLASE"/>
    <property type="match status" value="1"/>
</dbReference>
<reference evidence="10 12" key="2">
    <citation type="submission" date="2016-10" db="EMBL/GenBank/DDBJ databases">
        <authorList>
            <person name="de Groot N.N."/>
        </authorList>
    </citation>
    <scope>NUCLEOTIDE SEQUENCE [LARGE SCALE GENOMIC DNA]</scope>
    <source>
        <strain evidence="10 12">DSM 23048</strain>
    </source>
</reference>
<keyword evidence="11" id="KW-1185">Reference proteome</keyword>
<evidence type="ECO:0000256" key="2">
    <source>
        <dbReference type="ARBA" id="ARBA00022475"/>
    </source>
</evidence>
<dbReference type="OrthoDB" id="9801622at2"/>
<evidence type="ECO:0000256" key="7">
    <source>
        <dbReference type="SAM" id="Phobius"/>
    </source>
</evidence>
<evidence type="ECO:0000256" key="4">
    <source>
        <dbReference type="ARBA" id="ARBA00022801"/>
    </source>
</evidence>
<feature type="transmembrane region" description="Helical" evidence="7">
    <location>
        <begin position="168"/>
        <end position="189"/>
    </location>
</feature>
<feature type="transmembrane region" description="Helical" evidence="7">
    <location>
        <begin position="12"/>
        <end position="34"/>
    </location>
</feature>
<comment type="subcellular location">
    <subcellularLocation>
        <location evidence="1">Cell membrane</location>
        <topology evidence="1">Multi-pass membrane protein</topology>
    </subcellularLocation>
</comment>
<dbReference type="SUPFAM" id="SSF48317">
    <property type="entry name" value="Acid phosphatase/Vanadium-dependent haloperoxidase"/>
    <property type="match status" value="1"/>
</dbReference>
<dbReference type="RefSeq" id="WP_038985704.1">
    <property type="nucleotide sequence ID" value="NZ_FNYS01000027.1"/>
</dbReference>
<evidence type="ECO:0000259" key="8">
    <source>
        <dbReference type="SMART" id="SM00014"/>
    </source>
</evidence>
<evidence type="ECO:0000313" key="10">
    <source>
        <dbReference type="EMBL" id="SEJ35109.1"/>
    </source>
</evidence>
<dbReference type="PROSITE" id="PS51257">
    <property type="entry name" value="PROKAR_LIPOPROTEIN"/>
    <property type="match status" value="1"/>
</dbReference>
<accession>A0A161RYK1</accession>
<evidence type="ECO:0000256" key="3">
    <source>
        <dbReference type="ARBA" id="ARBA00022692"/>
    </source>
</evidence>
<feature type="transmembrane region" description="Helical" evidence="7">
    <location>
        <begin position="226"/>
        <end position="246"/>
    </location>
</feature>
<evidence type="ECO:0000256" key="1">
    <source>
        <dbReference type="ARBA" id="ARBA00004651"/>
    </source>
</evidence>
<gene>
    <name evidence="9" type="ORF">AV926_15130</name>
    <name evidence="10" type="ORF">SAMN04488018_1275</name>
</gene>
<dbReference type="GO" id="GO:0016787">
    <property type="term" value="F:hydrolase activity"/>
    <property type="evidence" value="ECO:0007669"/>
    <property type="project" value="UniProtKB-KW"/>
</dbReference>
<dbReference type="EMBL" id="LQNU01000075">
    <property type="protein sequence ID" value="KZE76739.1"/>
    <property type="molecule type" value="Genomic_DNA"/>
</dbReference>
<evidence type="ECO:0000256" key="6">
    <source>
        <dbReference type="ARBA" id="ARBA00023136"/>
    </source>
</evidence>
<dbReference type="Proteomes" id="UP000076630">
    <property type="component" value="Unassembled WGS sequence"/>
</dbReference>
<feature type="transmembrane region" description="Helical" evidence="7">
    <location>
        <begin position="63"/>
        <end position="87"/>
    </location>
</feature>
<dbReference type="Pfam" id="PF01569">
    <property type="entry name" value="PAP2"/>
    <property type="match status" value="1"/>
</dbReference>
<dbReference type="SMART" id="SM00014">
    <property type="entry name" value="acidPPc"/>
    <property type="match status" value="1"/>
</dbReference>
<keyword evidence="4" id="KW-0378">Hydrolase</keyword>
<dbReference type="InterPro" id="IPR036938">
    <property type="entry name" value="PAP2/HPO_sf"/>
</dbReference>
<feature type="transmembrane region" description="Helical" evidence="7">
    <location>
        <begin position="94"/>
        <end position="114"/>
    </location>
</feature>
<name>A0A161RYK1_9FLAO</name>
<dbReference type="Gene3D" id="1.20.144.10">
    <property type="entry name" value="Phosphatidic acid phosphatase type 2/haloperoxidase"/>
    <property type="match status" value="1"/>
</dbReference>
<proteinExistence type="predicted"/>
<dbReference type="GeneID" id="82258579"/>
<dbReference type="InterPro" id="IPR000326">
    <property type="entry name" value="PAP2/HPO"/>
</dbReference>
<evidence type="ECO:0000313" key="9">
    <source>
        <dbReference type="EMBL" id="KZE76739.1"/>
    </source>
</evidence>
<feature type="transmembrane region" description="Helical" evidence="7">
    <location>
        <begin position="252"/>
        <end position="269"/>
    </location>
</feature>
<dbReference type="EMBL" id="FNYS01000027">
    <property type="protein sequence ID" value="SEJ35109.1"/>
    <property type="molecule type" value="Genomic_DNA"/>
</dbReference>
<protein>
    <submittedName>
        <fullName evidence="10">PAP2 superfamily protein</fullName>
    </submittedName>
    <submittedName>
        <fullName evidence="9">Phosphoesterase</fullName>
    </submittedName>
</protein>
<evidence type="ECO:0000256" key="5">
    <source>
        <dbReference type="ARBA" id="ARBA00022989"/>
    </source>
</evidence>
<dbReference type="AlphaFoldDB" id="A0A161RYK1"/>
<dbReference type="PANTHER" id="PTHR14969:SF62">
    <property type="entry name" value="DECAPRENYLPHOSPHORYL-5-PHOSPHORIBOSE PHOSPHATASE RV3807C-RELATED"/>
    <property type="match status" value="1"/>
</dbReference>
<dbReference type="CDD" id="cd01610">
    <property type="entry name" value="PAP2_like"/>
    <property type="match status" value="1"/>
</dbReference>
<sequence length="275" mass="31494">MNKIILTNYSRLRLLLFFLPIVLLIIIACGLYSVDCLSTNGYIAVQKDTFLFMNSSVRNYPHILFNLTQFGDAMIFLSFLSIFVIYAPKIWESLITASIFSLIFTVIMKEFFAIPRPAAALSSNTFNIIGERLAGSNSFPSGHSITVFTILTVLMFAFMPYKIKHKVAFFVFVTLLGLLFAFTRVGVGAHYPLDVIVGCIIGYICGLLGTFVTKKYQLWNWIYNKKYYPIFIVLMIIACIIVINRIRIENLFIYYMALISLFITLYKSYATYLKK</sequence>